<accession>A0A5F1YDN5</accession>
<feature type="transmembrane region" description="Helical" evidence="1">
    <location>
        <begin position="12"/>
        <end position="29"/>
    </location>
</feature>
<dbReference type="AlphaFoldDB" id="A0A5F1YDN5"/>
<gene>
    <name evidence="2" type="ORF">EHQ17_04750</name>
</gene>
<organism evidence="2 3">
    <name type="scientific">Leptospira gomenensis</name>
    <dbReference type="NCBI Taxonomy" id="2484974"/>
    <lineage>
        <taxon>Bacteria</taxon>
        <taxon>Pseudomonadati</taxon>
        <taxon>Spirochaetota</taxon>
        <taxon>Spirochaetia</taxon>
        <taxon>Leptospirales</taxon>
        <taxon>Leptospiraceae</taxon>
        <taxon>Leptospira</taxon>
    </lineage>
</organism>
<protein>
    <submittedName>
        <fullName evidence="2">Uncharacterized protein</fullName>
    </submittedName>
</protein>
<name>A0A5F1YDN5_9LEPT</name>
<evidence type="ECO:0000256" key="1">
    <source>
        <dbReference type="SAM" id="Phobius"/>
    </source>
</evidence>
<keyword evidence="1" id="KW-0472">Membrane</keyword>
<keyword evidence="1" id="KW-0812">Transmembrane</keyword>
<comment type="caution">
    <text evidence="2">The sequence shown here is derived from an EMBL/GenBank/DDBJ whole genome shotgun (WGS) entry which is preliminary data.</text>
</comment>
<evidence type="ECO:0000313" key="3">
    <source>
        <dbReference type="Proteomes" id="UP000298277"/>
    </source>
</evidence>
<dbReference type="RefSeq" id="WP_135590132.1">
    <property type="nucleotide sequence ID" value="NZ_RQEZ01000012.1"/>
</dbReference>
<dbReference type="EMBL" id="RQFA01000026">
    <property type="protein sequence ID" value="TGK35899.1"/>
    <property type="molecule type" value="Genomic_DNA"/>
</dbReference>
<proteinExistence type="predicted"/>
<reference evidence="2" key="1">
    <citation type="journal article" date="2019" name="PLoS Negl. Trop. Dis.">
        <title>Revisiting the worldwide diversity of Leptospira species in the environment.</title>
        <authorList>
            <person name="Vincent A.T."/>
            <person name="Schiettekatte O."/>
            <person name="Bourhy P."/>
            <person name="Veyrier F.J."/>
            <person name="Picardeau M."/>
        </authorList>
    </citation>
    <scope>NUCLEOTIDE SEQUENCE [LARGE SCALE GENOMIC DNA]</scope>
    <source>
        <strain evidence="2">201800299</strain>
    </source>
</reference>
<sequence>MNRIYLSRRIGVAISFLFLLIGFAIYLLFRPTSLLMFHWLDVLRLSSWILIFRETFRYLPMPDWMIYNLPFALWMLSSMILIDSIWADSKSNWRYIYIWIIPTIALGSEFFQFLGWIPGTFDLDDVLILLFCAIFFIRRNI</sequence>
<feature type="transmembrane region" description="Helical" evidence="1">
    <location>
        <begin position="94"/>
        <end position="114"/>
    </location>
</feature>
<keyword evidence="1" id="KW-1133">Transmembrane helix</keyword>
<dbReference type="Proteomes" id="UP000298277">
    <property type="component" value="Unassembled WGS sequence"/>
</dbReference>
<dbReference type="OrthoDB" id="1432489at2"/>
<feature type="transmembrane region" description="Helical" evidence="1">
    <location>
        <begin position="64"/>
        <end position="82"/>
    </location>
</feature>
<keyword evidence="3" id="KW-1185">Reference proteome</keyword>
<evidence type="ECO:0000313" key="2">
    <source>
        <dbReference type="EMBL" id="TGK35899.1"/>
    </source>
</evidence>